<dbReference type="CDD" id="cd14748">
    <property type="entry name" value="PBP2_UgpB"/>
    <property type="match status" value="1"/>
</dbReference>
<comment type="similarity">
    <text evidence="2">Belongs to the bacterial solute-binding protein 1 family.</text>
</comment>
<protein>
    <recommendedName>
        <fullName evidence="4">sn-glycerol-3-phosphate-binding periplasmic protein UgpB</fullName>
    </recommendedName>
</protein>
<evidence type="ECO:0000256" key="7">
    <source>
        <dbReference type="ARBA" id="ARBA00022764"/>
    </source>
</evidence>
<organism evidence="10 11">
    <name type="scientific">Roseibium alexandrii</name>
    <dbReference type="NCBI Taxonomy" id="388408"/>
    <lineage>
        <taxon>Bacteria</taxon>
        <taxon>Pseudomonadati</taxon>
        <taxon>Pseudomonadota</taxon>
        <taxon>Alphaproteobacteria</taxon>
        <taxon>Hyphomicrobiales</taxon>
        <taxon>Stappiaceae</taxon>
        <taxon>Roseibium</taxon>
    </lineage>
</organism>
<name>A0A0M7AF77_9HYPH</name>
<evidence type="ECO:0000256" key="9">
    <source>
        <dbReference type="SAM" id="SignalP"/>
    </source>
</evidence>
<dbReference type="Proteomes" id="UP000053235">
    <property type="component" value="Unassembled WGS sequence"/>
</dbReference>
<feature type="chain" id="PRO_5005809624" description="sn-glycerol-3-phosphate-binding periplasmic protein UgpB" evidence="9">
    <location>
        <begin position="26"/>
        <end position="436"/>
    </location>
</feature>
<dbReference type="EMBL" id="CXWD01000015">
    <property type="protein sequence ID" value="CTQ73549.1"/>
    <property type="molecule type" value="Genomic_DNA"/>
</dbReference>
<evidence type="ECO:0000256" key="5">
    <source>
        <dbReference type="ARBA" id="ARBA00022448"/>
    </source>
</evidence>
<keyword evidence="11" id="KW-1185">Reference proteome</keyword>
<dbReference type="SUPFAM" id="SSF53850">
    <property type="entry name" value="Periplasmic binding protein-like II"/>
    <property type="match status" value="1"/>
</dbReference>
<evidence type="ECO:0000256" key="1">
    <source>
        <dbReference type="ARBA" id="ARBA00004418"/>
    </source>
</evidence>
<sequence length="436" mass="47619">MAYRKTVASLVAAAALLGTSSASYAATEISWWFAHGGHLGEVVNQIGENYNASQDACQITPVFKGTYEETLTSGIAAFRAGEQPNILQVFDAGAATIIGAKGAVVPAQDILENAGVEFNSEDYIEGVRNFYANSEGKMIGMPFNSSTPILYVNEEALEKAGVEAPKTWEEFQEIAPKLKEAGYTPLAQSHLPWIFTENFKSRHNLQFATNNNGFDGAEGTTLVFGEPIKNHFTAVKGWLDDGLFGYYGTGWGDNQTPFNEGKVAMWLGSSGSFGGIQKTVEFPFSATYLPYWDAVEGAGTGTFIGGGALFAMSGKPEEENKCVASFFEYLTSPEVQYMWHKETGYVPITNAAYELAKKDGHYDRNPAAEVGIKQLTLPGGEWTKGYRMGFYVQIRDIMNREYGRILAGETTVEDAFKNIEADGNKLLERFAKTTSN</sequence>
<gene>
    <name evidence="10" type="primary">ugpB_3</name>
    <name evidence="10" type="ORF">LAX5112_03573</name>
</gene>
<feature type="signal peptide" evidence="9">
    <location>
        <begin position="1"/>
        <end position="25"/>
    </location>
</feature>
<evidence type="ECO:0000313" key="10">
    <source>
        <dbReference type="EMBL" id="CTQ73549.1"/>
    </source>
</evidence>
<keyword evidence="5" id="KW-0813">Transport</keyword>
<dbReference type="Gene3D" id="3.40.190.10">
    <property type="entry name" value="Periplasmic binding protein-like II"/>
    <property type="match status" value="2"/>
</dbReference>
<dbReference type="PANTHER" id="PTHR43649:SF31">
    <property type="entry name" value="SN-GLYCEROL-3-PHOSPHATE-BINDING PERIPLASMIC PROTEIN UGPB"/>
    <property type="match status" value="1"/>
</dbReference>
<dbReference type="STRING" id="388408.LAX5112_03573"/>
<evidence type="ECO:0000256" key="4">
    <source>
        <dbReference type="ARBA" id="ARBA00017470"/>
    </source>
</evidence>
<dbReference type="InterPro" id="IPR050490">
    <property type="entry name" value="Bact_solute-bd_prot1"/>
</dbReference>
<dbReference type="GO" id="GO:0042597">
    <property type="term" value="C:periplasmic space"/>
    <property type="evidence" value="ECO:0007669"/>
    <property type="project" value="UniProtKB-SubCell"/>
</dbReference>
<comment type="subcellular location">
    <subcellularLocation>
        <location evidence="1">Periplasm</location>
    </subcellularLocation>
</comment>
<evidence type="ECO:0000256" key="6">
    <source>
        <dbReference type="ARBA" id="ARBA00022729"/>
    </source>
</evidence>
<proteinExistence type="inferred from homology"/>
<evidence type="ECO:0000256" key="2">
    <source>
        <dbReference type="ARBA" id="ARBA00008520"/>
    </source>
</evidence>
<dbReference type="Pfam" id="PF13416">
    <property type="entry name" value="SBP_bac_8"/>
    <property type="match status" value="1"/>
</dbReference>
<keyword evidence="7" id="KW-0574">Periplasm</keyword>
<evidence type="ECO:0000256" key="8">
    <source>
        <dbReference type="ARBA" id="ARBA00034473"/>
    </source>
</evidence>
<comment type="subunit">
    <text evidence="3">The complex is composed of two ATP-binding proteins (UgpC), two transmembrane proteins (UgpA and UgpE) and a solute-binding protein (UgpB).</text>
</comment>
<keyword evidence="6 9" id="KW-0732">Signal</keyword>
<evidence type="ECO:0000313" key="11">
    <source>
        <dbReference type="Proteomes" id="UP000053235"/>
    </source>
</evidence>
<dbReference type="InterPro" id="IPR006059">
    <property type="entry name" value="SBP"/>
</dbReference>
<evidence type="ECO:0000256" key="3">
    <source>
        <dbReference type="ARBA" id="ARBA00011557"/>
    </source>
</evidence>
<accession>A0A0M7AF77</accession>
<dbReference type="RefSeq" id="WP_055673013.1">
    <property type="nucleotide sequence ID" value="NZ_CXWD01000015.1"/>
</dbReference>
<dbReference type="OrthoDB" id="9762335at2"/>
<dbReference type="AlphaFoldDB" id="A0A0M7AF77"/>
<dbReference type="PANTHER" id="PTHR43649">
    <property type="entry name" value="ARABINOSE-BINDING PROTEIN-RELATED"/>
    <property type="match status" value="1"/>
</dbReference>
<reference evidence="11" key="1">
    <citation type="submission" date="2015-07" db="EMBL/GenBank/DDBJ databases">
        <authorList>
            <person name="Rodrigo-Torres Lidia"/>
            <person name="Arahal R.David."/>
        </authorList>
    </citation>
    <scope>NUCLEOTIDE SEQUENCE [LARGE SCALE GENOMIC DNA]</scope>
    <source>
        <strain evidence="11">CECT 5112</strain>
    </source>
</reference>
<comment type="function">
    <text evidence="8">Part of the ABC transporter complex UgpBAEC involved in sn-glycerol-3-phosphate (G3P) import. Binds G3P.</text>
</comment>